<organism evidence="1 2">
    <name type="scientific">Armillaria solidipes</name>
    <dbReference type="NCBI Taxonomy" id="1076256"/>
    <lineage>
        <taxon>Eukaryota</taxon>
        <taxon>Fungi</taxon>
        <taxon>Dikarya</taxon>
        <taxon>Basidiomycota</taxon>
        <taxon>Agaricomycotina</taxon>
        <taxon>Agaricomycetes</taxon>
        <taxon>Agaricomycetidae</taxon>
        <taxon>Agaricales</taxon>
        <taxon>Marasmiineae</taxon>
        <taxon>Physalacriaceae</taxon>
        <taxon>Armillaria</taxon>
    </lineage>
</organism>
<dbReference type="EMBL" id="KZ293445">
    <property type="protein sequence ID" value="PBK65540.1"/>
    <property type="molecule type" value="Genomic_DNA"/>
</dbReference>
<gene>
    <name evidence="1" type="ORF">ARMSODRAFT_961224</name>
</gene>
<accession>A0A2H3B778</accession>
<keyword evidence="2" id="KW-1185">Reference proteome</keyword>
<protein>
    <submittedName>
        <fullName evidence="1">Uncharacterized protein</fullName>
    </submittedName>
</protein>
<name>A0A2H3B778_9AGAR</name>
<proteinExistence type="predicted"/>
<dbReference type="AlphaFoldDB" id="A0A2H3B778"/>
<evidence type="ECO:0000313" key="2">
    <source>
        <dbReference type="Proteomes" id="UP000218334"/>
    </source>
</evidence>
<reference evidence="2" key="1">
    <citation type="journal article" date="2017" name="Nat. Ecol. Evol.">
        <title>Genome expansion and lineage-specific genetic innovations in the forest pathogenic fungi Armillaria.</title>
        <authorList>
            <person name="Sipos G."/>
            <person name="Prasanna A.N."/>
            <person name="Walter M.C."/>
            <person name="O'Connor E."/>
            <person name="Balint B."/>
            <person name="Krizsan K."/>
            <person name="Kiss B."/>
            <person name="Hess J."/>
            <person name="Varga T."/>
            <person name="Slot J."/>
            <person name="Riley R."/>
            <person name="Boka B."/>
            <person name="Rigling D."/>
            <person name="Barry K."/>
            <person name="Lee J."/>
            <person name="Mihaltcheva S."/>
            <person name="LaButti K."/>
            <person name="Lipzen A."/>
            <person name="Waldron R."/>
            <person name="Moloney N.M."/>
            <person name="Sperisen C."/>
            <person name="Kredics L."/>
            <person name="Vagvoelgyi C."/>
            <person name="Patrignani A."/>
            <person name="Fitzpatrick D."/>
            <person name="Nagy I."/>
            <person name="Doyle S."/>
            <person name="Anderson J.B."/>
            <person name="Grigoriev I.V."/>
            <person name="Gueldener U."/>
            <person name="Muensterkoetter M."/>
            <person name="Nagy L.G."/>
        </authorList>
    </citation>
    <scope>NUCLEOTIDE SEQUENCE [LARGE SCALE GENOMIC DNA]</scope>
    <source>
        <strain evidence="2">28-4</strain>
    </source>
</reference>
<evidence type="ECO:0000313" key="1">
    <source>
        <dbReference type="EMBL" id="PBK65540.1"/>
    </source>
</evidence>
<sequence length="99" mass="11152">MVYVSGGSGRNHAAKNWCCVSSVVSSRYDLTDEAAFVAGFDSSWILMIICHRFFYWILDTIYSSCLEVIRVRKVDVQGAQEYNTLMMIETRKPSKPSGG</sequence>
<dbReference type="Proteomes" id="UP000218334">
    <property type="component" value="Unassembled WGS sequence"/>
</dbReference>